<gene>
    <name evidence="2" type="ORF">UW44_C0006G0025</name>
</gene>
<protein>
    <submittedName>
        <fullName evidence="2">Toxic anion resistance protein TelA</fullName>
    </submittedName>
</protein>
<dbReference type="PANTHER" id="PTHR38432">
    <property type="entry name" value="TELA-LIKE PROTEIN SAOUHSC_01408"/>
    <property type="match status" value="1"/>
</dbReference>
<accession>A0A0G1K6F2</accession>
<dbReference type="PANTHER" id="PTHR38432:SF1">
    <property type="entry name" value="TELA-LIKE PROTEIN SAOUHSC_01408"/>
    <property type="match status" value="1"/>
</dbReference>
<dbReference type="AlphaFoldDB" id="A0A0G1K6F2"/>
<name>A0A0G1K6F2_9BACT</name>
<evidence type="ECO:0000256" key="1">
    <source>
        <dbReference type="ARBA" id="ARBA00005541"/>
    </source>
</evidence>
<sequence length="408" mass="45133">MSNLNMALPEDKNLPAVTLLQPTEVAPVVLASGLVKSAQDLQFRPLTGDDLALVKKWARELIPADPNEPPDYINIGAAELNQLTGASRSMLTNLSVEEMQKVRAVAGLVLAKVQSVDVSKLSPKARAKLLGFKETLKDIVRRIDAFFNRYRTVQGELDKVVKQIVEMRDHHIELKNQADQIGKETKGSRNVLRVSVEACKLFLKDTGYPVRDQLIQAVDADLAASKEKSQLPDESLSEKLAAWKNYLVIVEGYMATMEGAVIDATQAFMGLEMLEQNERIIAQTLNNLIVFTIPAWQRMIAIAYIASMGEQTAEFVAKQNDVTNQMRKQTADLLKMSAAAIAKLIVTNSFDDDSLEYMTVALVEALDLITTASVEAEKLHDISRQKGYKMVERVNAARVKYGKSGKNA</sequence>
<evidence type="ECO:0000313" key="3">
    <source>
        <dbReference type="Proteomes" id="UP000034006"/>
    </source>
</evidence>
<dbReference type="Pfam" id="PF05816">
    <property type="entry name" value="TelA"/>
    <property type="match status" value="1"/>
</dbReference>
<organism evidence="2 3">
    <name type="scientific">Candidatus Collierbacteria bacterium GW2011_GWB2_44_22</name>
    <dbReference type="NCBI Taxonomy" id="1618387"/>
    <lineage>
        <taxon>Bacteria</taxon>
        <taxon>Candidatus Collieribacteriota</taxon>
    </lineage>
</organism>
<proteinExistence type="inferred from homology"/>
<comment type="caution">
    <text evidence="2">The sequence shown here is derived from an EMBL/GenBank/DDBJ whole genome shotgun (WGS) entry which is preliminary data.</text>
</comment>
<dbReference type="InterPro" id="IPR008863">
    <property type="entry name" value="Toxic_anion-R_TelA"/>
</dbReference>
<comment type="similarity">
    <text evidence="1">Belongs to the TelA family.</text>
</comment>
<dbReference type="EMBL" id="LCIH01000006">
    <property type="protein sequence ID" value="KKT51907.1"/>
    <property type="molecule type" value="Genomic_DNA"/>
</dbReference>
<reference evidence="2 3" key="1">
    <citation type="journal article" date="2015" name="Nature">
        <title>rRNA introns, odd ribosomes, and small enigmatic genomes across a large radiation of phyla.</title>
        <authorList>
            <person name="Brown C.T."/>
            <person name="Hug L.A."/>
            <person name="Thomas B.C."/>
            <person name="Sharon I."/>
            <person name="Castelle C.J."/>
            <person name="Singh A."/>
            <person name="Wilkins M.J."/>
            <person name="Williams K.H."/>
            <person name="Banfield J.F."/>
        </authorList>
    </citation>
    <scope>NUCLEOTIDE SEQUENCE [LARGE SCALE GENOMIC DNA]</scope>
</reference>
<evidence type="ECO:0000313" key="2">
    <source>
        <dbReference type="EMBL" id="KKT51907.1"/>
    </source>
</evidence>
<dbReference type="STRING" id="1618387.UW44_C0006G0025"/>
<dbReference type="Proteomes" id="UP000034006">
    <property type="component" value="Unassembled WGS sequence"/>
</dbReference>